<feature type="region of interest" description="Disordered" evidence="1">
    <location>
        <begin position="215"/>
        <end position="450"/>
    </location>
</feature>
<gene>
    <name evidence="2" type="ORF">PTSG_03235</name>
</gene>
<accession>F2U4L7</accession>
<dbReference type="AlphaFoldDB" id="F2U4L7"/>
<dbReference type="EMBL" id="GL832961">
    <property type="protein sequence ID" value="EGD82583.1"/>
    <property type="molecule type" value="Genomic_DNA"/>
</dbReference>
<name>F2U4L7_SALR5</name>
<keyword evidence="3" id="KW-1185">Reference proteome</keyword>
<feature type="compositionally biased region" description="Basic residues" evidence="1">
    <location>
        <begin position="355"/>
        <end position="365"/>
    </location>
</feature>
<dbReference type="GeneID" id="16076406"/>
<protein>
    <submittedName>
        <fullName evidence="2">Uncharacterized protein</fullName>
    </submittedName>
</protein>
<evidence type="ECO:0000313" key="3">
    <source>
        <dbReference type="Proteomes" id="UP000007799"/>
    </source>
</evidence>
<feature type="compositionally biased region" description="Low complexity" evidence="1">
    <location>
        <begin position="387"/>
        <end position="396"/>
    </location>
</feature>
<dbReference type="KEGG" id="sre:PTSG_03235"/>
<dbReference type="InParanoid" id="F2U4L7"/>
<feature type="region of interest" description="Disordered" evidence="1">
    <location>
        <begin position="177"/>
        <end position="203"/>
    </location>
</feature>
<feature type="compositionally biased region" description="Polar residues" evidence="1">
    <location>
        <begin position="215"/>
        <end position="231"/>
    </location>
</feature>
<organism evidence="3">
    <name type="scientific">Salpingoeca rosetta (strain ATCC 50818 / BSB-021)</name>
    <dbReference type="NCBI Taxonomy" id="946362"/>
    <lineage>
        <taxon>Eukaryota</taxon>
        <taxon>Choanoflagellata</taxon>
        <taxon>Craspedida</taxon>
        <taxon>Salpingoecidae</taxon>
        <taxon>Salpingoeca</taxon>
    </lineage>
</organism>
<feature type="compositionally biased region" description="Low complexity" evidence="1">
    <location>
        <begin position="299"/>
        <end position="319"/>
    </location>
</feature>
<reference evidence="2" key="1">
    <citation type="submission" date="2009-08" db="EMBL/GenBank/DDBJ databases">
        <title>Annotation of Salpingoeca rosetta.</title>
        <authorList>
            <consortium name="The Broad Institute Genome Sequencing Platform"/>
            <person name="Russ C."/>
            <person name="Cuomo C."/>
            <person name="Burger G."/>
            <person name="Gray M.W."/>
            <person name="Holland P.W.H."/>
            <person name="King N."/>
            <person name="Lang F.B.F."/>
            <person name="Roger A.J."/>
            <person name="Ruiz-Trillo I."/>
            <person name="Young S.K."/>
            <person name="Zeng Q."/>
            <person name="Gargeya S."/>
            <person name="Alvarado L."/>
            <person name="Berlin A."/>
            <person name="Chapman S.B."/>
            <person name="Chen Z."/>
            <person name="Freedman E."/>
            <person name="Gellesch M."/>
            <person name="Goldberg J."/>
            <person name="Griggs A."/>
            <person name="Gujja S."/>
            <person name="Heilman E."/>
            <person name="Heiman D."/>
            <person name="Howarth C."/>
            <person name="Mehta T."/>
            <person name="Neiman D."/>
            <person name="Pearson M."/>
            <person name="Roberts A."/>
            <person name="Saif S."/>
            <person name="Shea T."/>
            <person name="Shenoy N."/>
            <person name="Sisk P."/>
            <person name="Stolte C."/>
            <person name="Sykes S."/>
            <person name="White J."/>
            <person name="Yandava C."/>
            <person name="Haas B."/>
            <person name="Nusbaum C."/>
            <person name="Birren B."/>
        </authorList>
    </citation>
    <scope>NUCLEOTIDE SEQUENCE [LARGE SCALE GENOMIC DNA]</scope>
    <source>
        <strain evidence="2">ATCC 50818</strain>
    </source>
</reference>
<dbReference type="Proteomes" id="UP000007799">
    <property type="component" value="Unassembled WGS sequence"/>
</dbReference>
<sequence>MNGSSWQCSGDEDLVDLDLAGTVLLRALALQDVHHELAALARRPVSSYFRVTLLHDIPAFTQSTADVGSGVRRTARRRVHELLLWAQDEVCERPHVDGMSFHMKGRIAHQAAHHFLTLFVLRLLVYVESHKGTAPLRRRPRVPLHTQSYSHRRSNNLLLADLFEQLKATVDKLSFPATLDDGGSQPHATSPGPQEQARQRSVQFASWPEMIRTPRQTASLGPGPSASSFSPHKQAPVQEPARGQLPRRSGTRPVFREGTQEQEYSQQQRRASPPCSPSPQSPSLSPAHLMSSWTPVQPTSPLAWSTSSSASDNSILSTTPLPSPWQQRSHRRRTPMSTAPSHAPAPRSHSTQHPQHSRPRQRKQQQGHTQQQQRWPAHTHQSPPSPSWSSSSSSLSDPEEQQEEAHQQGAQQGEATMEDMPSPRGPRVPQPAAQLLLRYVSHALNPPPPS</sequence>
<evidence type="ECO:0000256" key="1">
    <source>
        <dbReference type="SAM" id="MobiDB-lite"/>
    </source>
</evidence>
<evidence type="ECO:0000313" key="2">
    <source>
        <dbReference type="EMBL" id="EGD82583.1"/>
    </source>
</evidence>
<proteinExistence type="predicted"/>
<dbReference type="RefSeq" id="XP_004995819.1">
    <property type="nucleotide sequence ID" value="XM_004995762.1"/>
</dbReference>